<dbReference type="GO" id="GO:0016020">
    <property type="term" value="C:membrane"/>
    <property type="evidence" value="ECO:0007669"/>
    <property type="project" value="UniProtKB-SubCell"/>
</dbReference>
<comment type="caution">
    <text evidence="9">The sequence shown here is derived from an EMBL/GenBank/DDBJ whole genome shotgun (WGS) entry which is preliminary data.</text>
</comment>
<evidence type="ECO:0000256" key="3">
    <source>
        <dbReference type="ARBA" id="ARBA00022692"/>
    </source>
</evidence>
<dbReference type="SUPFAM" id="SSF57845">
    <property type="entry name" value="B-box zinc-binding domain"/>
    <property type="match status" value="1"/>
</dbReference>
<evidence type="ECO:0000256" key="4">
    <source>
        <dbReference type="ARBA" id="ARBA00022801"/>
    </source>
</evidence>
<dbReference type="SUPFAM" id="SSF144091">
    <property type="entry name" value="Rhomboid-like"/>
    <property type="match status" value="1"/>
</dbReference>
<evidence type="ECO:0000256" key="7">
    <source>
        <dbReference type="SAM" id="Phobius"/>
    </source>
</evidence>
<dbReference type="RefSeq" id="WP_203885531.1">
    <property type="nucleotide sequence ID" value="NZ_BAABHH010000003.1"/>
</dbReference>
<comment type="subcellular location">
    <subcellularLocation>
        <location evidence="1">Membrane</location>
        <topology evidence="1">Multi-pass membrane protein</topology>
    </subcellularLocation>
</comment>
<keyword evidence="6 7" id="KW-0472">Membrane</keyword>
<dbReference type="PANTHER" id="PTHR43731:SF14">
    <property type="entry name" value="PRESENILIN-ASSOCIATED RHOMBOID-LIKE PROTEIN, MITOCHONDRIAL"/>
    <property type="match status" value="1"/>
</dbReference>
<dbReference type="PANTHER" id="PTHR43731">
    <property type="entry name" value="RHOMBOID PROTEASE"/>
    <property type="match status" value="1"/>
</dbReference>
<feature type="transmembrane region" description="Helical" evidence="7">
    <location>
        <begin position="286"/>
        <end position="303"/>
    </location>
</feature>
<dbReference type="InterPro" id="IPR035952">
    <property type="entry name" value="Rhomboid-like_sf"/>
</dbReference>
<evidence type="ECO:0000313" key="9">
    <source>
        <dbReference type="EMBL" id="GIG82174.1"/>
    </source>
</evidence>
<accession>A0A8J3PW43</accession>
<dbReference type="InterPro" id="IPR022764">
    <property type="entry name" value="Peptidase_S54_rhomboid_dom"/>
</dbReference>
<gene>
    <name evidence="9" type="ORF">Pka01_53010</name>
</gene>
<evidence type="ECO:0000313" key="10">
    <source>
        <dbReference type="Proteomes" id="UP000630097"/>
    </source>
</evidence>
<feature type="transmembrane region" description="Helical" evidence="7">
    <location>
        <begin position="262"/>
        <end position="279"/>
    </location>
</feature>
<feature type="domain" description="Peptidase S54 rhomboid" evidence="8">
    <location>
        <begin position="139"/>
        <end position="276"/>
    </location>
</feature>
<keyword evidence="4" id="KW-0378">Hydrolase</keyword>
<keyword evidence="10" id="KW-1185">Reference proteome</keyword>
<protein>
    <submittedName>
        <fullName evidence="9">Rhomboid family intramembrane serine protease</fullName>
    </submittedName>
</protein>
<dbReference type="Gene3D" id="1.20.1540.10">
    <property type="entry name" value="Rhomboid-like"/>
    <property type="match status" value="1"/>
</dbReference>
<dbReference type="Proteomes" id="UP000630097">
    <property type="component" value="Unassembled WGS sequence"/>
</dbReference>
<evidence type="ECO:0000256" key="5">
    <source>
        <dbReference type="ARBA" id="ARBA00022989"/>
    </source>
</evidence>
<feature type="transmembrane region" description="Helical" evidence="7">
    <location>
        <begin position="240"/>
        <end position="256"/>
    </location>
</feature>
<dbReference type="GO" id="GO:0004252">
    <property type="term" value="F:serine-type endopeptidase activity"/>
    <property type="evidence" value="ECO:0007669"/>
    <property type="project" value="InterPro"/>
</dbReference>
<feature type="transmembrane region" description="Helical" evidence="7">
    <location>
        <begin position="187"/>
        <end position="205"/>
    </location>
</feature>
<reference evidence="9 10" key="1">
    <citation type="submission" date="2021-01" db="EMBL/GenBank/DDBJ databases">
        <title>Whole genome shotgun sequence of Planotetraspora kaengkrachanensis NBRC 104272.</title>
        <authorList>
            <person name="Komaki H."/>
            <person name="Tamura T."/>
        </authorList>
    </citation>
    <scope>NUCLEOTIDE SEQUENCE [LARGE SCALE GENOMIC DNA]</scope>
    <source>
        <strain evidence="9 10">NBRC 104272</strain>
    </source>
</reference>
<keyword evidence="5 7" id="KW-1133">Transmembrane helix</keyword>
<feature type="transmembrane region" description="Helical" evidence="7">
    <location>
        <begin position="211"/>
        <end position="228"/>
    </location>
</feature>
<dbReference type="EMBL" id="BONV01000028">
    <property type="protein sequence ID" value="GIG82174.1"/>
    <property type="molecule type" value="Genomic_DNA"/>
</dbReference>
<comment type="similarity">
    <text evidence="2">Belongs to the peptidase S54 family.</text>
</comment>
<feature type="transmembrane region" description="Helical" evidence="7">
    <location>
        <begin position="71"/>
        <end position="91"/>
    </location>
</feature>
<dbReference type="GO" id="GO:0006508">
    <property type="term" value="P:proteolysis"/>
    <property type="evidence" value="ECO:0007669"/>
    <property type="project" value="UniProtKB-KW"/>
</dbReference>
<organism evidence="9 10">
    <name type="scientific">Planotetraspora kaengkrachanensis</name>
    <dbReference type="NCBI Taxonomy" id="575193"/>
    <lineage>
        <taxon>Bacteria</taxon>
        <taxon>Bacillati</taxon>
        <taxon>Actinomycetota</taxon>
        <taxon>Actinomycetes</taxon>
        <taxon>Streptosporangiales</taxon>
        <taxon>Streptosporangiaceae</taxon>
        <taxon>Planotetraspora</taxon>
    </lineage>
</organism>
<feature type="transmembrane region" description="Helical" evidence="7">
    <location>
        <begin position="156"/>
        <end position="175"/>
    </location>
</feature>
<evidence type="ECO:0000256" key="6">
    <source>
        <dbReference type="ARBA" id="ARBA00023136"/>
    </source>
</evidence>
<evidence type="ECO:0000256" key="2">
    <source>
        <dbReference type="ARBA" id="ARBA00009045"/>
    </source>
</evidence>
<dbReference type="InterPro" id="IPR050925">
    <property type="entry name" value="Rhomboid_protease_S54"/>
</dbReference>
<keyword evidence="9" id="KW-0645">Protease</keyword>
<evidence type="ECO:0000256" key="1">
    <source>
        <dbReference type="ARBA" id="ARBA00004141"/>
    </source>
</evidence>
<name>A0A8J3PW43_9ACTN</name>
<proteinExistence type="inferred from homology"/>
<keyword evidence="3 7" id="KW-0812">Transmembrane</keyword>
<sequence length="309" mass="33080">MDDQASAPAQAAVPTCYRHPKNETYVRCTRCDQYICPDCMLDAAVGHQCVECVRRDNKALRRPRTVFGGQVSSVTVVTYVLIGLNVLAYLAETAFPGVVDRFDSLGIGLRGPDGQYYVYQAGLPYGDGTGLQPAGVAFGEWERLITAAFLHLPLDMGPFSILHIGFNMYGLWTLGRVLESVLGKVRFTALYLLSALGGSVVAYLLAPGQGAVGASGAIFGLVAAYYVVSRRLRRPGGANRLLVIYLVWMVVSAGFASWQGHLGGLLAGGVVALCLAYLPRKWHLPANAAVLALLIALVVLKTSQLTGMV</sequence>
<evidence type="ECO:0000259" key="8">
    <source>
        <dbReference type="Pfam" id="PF01694"/>
    </source>
</evidence>
<dbReference type="Pfam" id="PF01694">
    <property type="entry name" value="Rhomboid"/>
    <property type="match status" value="1"/>
</dbReference>
<dbReference type="AlphaFoldDB" id="A0A8J3PW43"/>